<feature type="compositionally biased region" description="Polar residues" evidence="2">
    <location>
        <begin position="85"/>
        <end position="103"/>
    </location>
</feature>
<accession>A0AAE0BN78</accession>
<dbReference type="GO" id="GO:0005509">
    <property type="term" value="F:calcium ion binding"/>
    <property type="evidence" value="ECO:0007669"/>
    <property type="project" value="InterPro"/>
</dbReference>
<dbReference type="Pfam" id="PF13499">
    <property type="entry name" value="EF-hand_7"/>
    <property type="match status" value="1"/>
</dbReference>
<keyword evidence="5" id="KW-1185">Reference proteome</keyword>
<dbReference type="EMBL" id="LGRX02034022">
    <property type="protein sequence ID" value="KAK3239114.1"/>
    <property type="molecule type" value="Genomic_DNA"/>
</dbReference>
<dbReference type="PROSITE" id="PS50222">
    <property type="entry name" value="EF_HAND_2"/>
    <property type="match status" value="1"/>
</dbReference>
<evidence type="ECO:0000313" key="5">
    <source>
        <dbReference type="Proteomes" id="UP001190700"/>
    </source>
</evidence>
<dbReference type="InterPro" id="IPR018247">
    <property type="entry name" value="EF_Hand_1_Ca_BS"/>
</dbReference>
<feature type="compositionally biased region" description="Polar residues" evidence="2">
    <location>
        <begin position="174"/>
        <end position="186"/>
    </location>
</feature>
<organism evidence="4 5">
    <name type="scientific">Cymbomonas tetramitiformis</name>
    <dbReference type="NCBI Taxonomy" id="36881"/>
    <lineage>
        <taxon>Eukaryota</taxon>
        <taxon>Viridiplantae</taxon>
        <taxon>Chlorophyta</taxon>
        <taxon>Pyramimonadophyceae</taxon>
        <taxon>Pyramimonadales</taxon>
        <taxon>Pyramimonadaceae</taxon>
        <taxon>Cymbomonas</taxon>
    </lineage>
</organism>
<feature type="region of interest" description="Disordered" evidence="2">
    <location>
        <begin position="67"/>
        <end position="200"/>
    </location>
</feature>
<name>A0AAE0BN78_9CHLO</name>
<dbReference type="AlphaFoldDB" id="A0AAE0BN78"/>
<dbReference type="CDD" id="cd00051">
    <property type="entry name" value="EFh"/>
    <property type="match status" value="1"/>
</dbReference>
<dbReference type="InterPro" id="IPR011992">
    <property type="entry name" value="EF-hand-dom_pair"/>
</dbReference>
<dbReference type="PROSITE" id="PS00018">
    <property type="entry name" value="EF_HAND_1"/>
    <property type="match status" value="1"/>
</dbReference>
<dbReference type="InterPro" id="IPR002048">
    <property type="entry name" value="EF_hand_dom"/>
</dbReference>
<reference evidence="4 5" key="1">
    <citation type="journal article" date="2015" name="Genome Biol. Evol.">
        <title>Comparative Genomics of a Bacterivorous Green Alga Reveals Evolutionary Causalities and Consequences of Phago-Mixotrophic Mode of Nutrition.</title>
        <authorList>
            <person name="Burns J.A."/>
            <person name="Paasch A."/>
            <person name="Narechania A."/>
            <person name="Kim E."/>
        </authorList>
    </citation>
    <scope>NUCLEOTIDE SEQUENCE [LARGE SCALE GENOMIC DNA]</scope>
    <source>
        <strain evidence="4 5">PLY_AMNH</strain>
    </source>
</reference>
<evidence type="ECO:0000259" key="3">
    <source>
        <dbReference type="PROSITE" id="PS50222"/>
    </source>
</evidence>
<feature type="compositionally biased region" description="Low complexity" evidence="2">
    <location>
        <begin position="156"/>
        <end position="170"/>
    </location>
</feature>
<proteinExistence type="predicted"/>
<dbReference type="SMART" id="SM00054">
    <property type="entry name" value="EFh"/>
    <property type="match status" value="1"/>
</dbReference>
<evidence type="ECO:0000313" key="4">
    <source>
        <dbReference type="EMBL" id="KAK3239114.1"/>
    </source>
</evidence>
<keyword evidence="1" id="KW-0106">Calcium</keyword>
<feature type="domain" description="EF-hand" evidence="3">
    <location>
        <begin position="232"/>
        <end position="267"/>
    </location>
</feature>
<dbReference type="Proteomes" id="UP001190700">
    <property type="component" value="Unassembled WGS sequence"/>
</dbReference>
<dbReference type="SUPFAM" id="SSF47473">
    <property type="entry name" value="EF-hand"/>
    <property type="match status" value="1"/>
</dbReference>
<comment type="caution">
    <text evidence="4">The sequence shown here is derived from an EMBL/GenBank/DDBJ whole genome shotgun (WGS) entry which is preliminary data.</text>
</comment>
<evidence type="ECO:0000256" key="2">
    <source>
        <dbReference type="SAM" id="MobiDB-lite"/>
    </source>
</evidence>
<dbReference type="Gene3D" id="1.10.238.10">
    <property type="entry name" value="EF-hand"/>
    <property type="match status" value="1"/>
</dbReference>
<gene>
    <name evidence="4" type="ORF">CYMTET_50934</name>
</gene>
<protein>
    <recommendedName>
        <fullName evidence="3">EF-hand domain-containing protein</fullName>
    </recommendedName>
</protein>
<evidence type="ECO:0000256" key="1">
    <source>
        <dbReference type="ARBA" id="ARBA00022837"/>
    </source>
</evidence>
<sequence>MSKADKRRERLQGILDKENIKSEIMTRAQGVYGLKITVLTVQIQKPGAHRNPETLRVAEEEATRMVRSGYNTPASRPGTPAGGSDRSSTASFNGRLSTASEQLDYNPPTEREYDRAVQNALSDGGSEYGGSEAAPPERPSLAWGKPDETRLYEPTPSDSRPSSSRPYSRGSDSHQGAANGRSSASPAVSGKISKTRGGTKADTISVPMYTVAGKRMSLEQLLRDKINQRSRGGSHQLRKAFKLVDKDGNGFIDLGEFRQFLSKLHIDMKLEHVQAIMRLYDTYALEPPSIVAHFLNPSSLTNGP</sequence>